<dbReference type="EMBL" id="KN600988">
    <property type="protein sequence ID" value="KHJ80343.1"/>
    <property type="molecule type" value="Genomic_DNA"/>
</dbReference>
<evidence type="ECO:0000313" key="2">
    <source>
        <dbReference type="EMBL" id="KHJ80343.1"/>
    </source>
</evidence>
<feature type="region of interest" description="Disordered" evidence="1">
    <location>
        <begin position="1"/>
        <end position="22"/>
    </location>
</feature>
<organism evidence="2 3">
    <name type="scientific">Oesophagostomum dentatum</name>
    <name type="common">Nodular worm</name>
    <dbReference type="NCBI Taxonomy" id="61180"/>
    <lineage>
        <taxon>Eukaryota</taxon>
        <taxon>Metazoa</taxon>
        <taxon>Ecdysozoa</taxon>
        <taxon>Nematoda</taxon>
        <taxon>Chromadorea</taxon>
        <taxon>Rhabditida</taxon>
        <taxon>Rhabditina</taxon>
        <taxon>Rhabditomorpha</taxon>
        <taxon>Strongyloidea</taxon>
        <taxon>Strongylidae</taxon>
        <taxon>Oesophagostomum</taxon>
    </lineage>
</organism>
<dbReference type="AlphaFoldDB" id="A0A0B1S4R4"/>
<accession>A0A0B1S4R4</accession>
<dbReference type="OrthoDB" id="5870038at2759"/>
<keyword evidence="3" id="KW-1185">Reference proteome</keyword>
<dbReference type="Proteomes" id="UP000053660">
    <property type="component" value="Unassembled WGS sequence"/>
</dbReference>
<sequence>MSQPRESQGLPEAPPNSTIKEKLDDLDMKVGNILELLQIECKPVEAYRIGKEENGRSRLVKLVLPSR</sequence>
<reference evidence="2 3" key="1">
    <citation type="submission" date="2014-03" db="EMBL/GenBank/DDBJ databases">
        <title>Draft genome of the hookworm Oesophagostomum dentatum.</title>
        <authorList>
            <person name="Mitreva M."/>
        </authorList>
    </citation>
    <scope>NUCLEOTIDE SEQUENCE [LARGE SCALE GENOMIC DNA]</scope>
    <source>
        <strain evidence="2 3">OD-Hann</strain>
    </source>
</reference>
<evidence type="ECO:0000256" key="1">
    <source>
        <dbReference type="SAM" id="MobiDB-lite"/>
    </source>
</evidence>
<evidence type="ECO:0000313" key="3">
    <source>
        <dbReference type="Proteomes" id="UP000053660"/>
    </source>
</evidence>
<protein>
    <submittedName>
        <fullName evidence="2">Uncharacterized protein</fullName>
    </submittedName>
</protein>
<name>A0A0B1S4R4_OESDE</name>
<gene>
    <name evidence="2" type="ORF">OESDEN_19983</name>
</gene>
<proteinExistence type="predicted"/>